<dbReference type="SUPFAM" id="SSF56112">
    <property type="entry name" value="Protein kinase-like (PK-like)"/>
    <property type="match status" value="1"/>
</dbReference>
<dbReference type="Proteomes" id="UP000001610">
    <property type="component" value="Unassembled WGS sequence"/>
</dbReference>
<dbReference type="InParanoid" id="G3JB80"/>
<dbReference type="VEuPathDB" id="FungiDB:CCM_03510"/>
<sequence>MAKSPLDRQIQFRFKGALVSAWGHNFDHIHDNVLGLRIARTAFQEYISNALNRLPQFLKRIAKFLMPAYFLPARVVMKTLKPGWQEEFDNETAMYERLRPLQGHRIPEFLGHATHEGSPAILLSHIEGVPSYKQDPSCPMAAEQFEKLVEEALWELTKYGVAYGDTKLDNFLISDGKVKIVDLEVVFEVEPPDYELAVTSHLDHLLGQYRLYLNGCFADFGPS</sequence>
<reference evidence="1 2" key="1">
    <citation type="journal article" date="2011" name="Genome Biol.">
        <title>Genome sequence of the insect pathogenic fungus Cordyceps militaris, a valued traditional Chinese medicine.</title>
        <authorList>
            <person name="Zheng P."/>
            <person name="Xia Y."/>
            <person name="Xiao G."/>
            <person name="Xiong C."/>
            <person name="Hu X."/>
            <person name="Zhang S."/>
            <person name="Zheng H."/>
            <person name="Huang Y."/>
            <person name="Zhou Y."/>
            <person name="Wang S."/>
            <person name="Zhao G.P."/>
            <person name="Liu X."/>
            <person name="St Leger R.J."/>
            <person name="Wang C."/>
        </authorList>
    </citation>
    <scope>NUCLEOTIDE SEQUENCE [LARGE SCALE GENOMIC DNA]</scope>
    <source>
        <strain evidence="1 2">CM01</strain>
    </source>
</reference>
<dbReference type="RefSeq" id="XP_006668724.1">
    <property type="nucleotide sequence ID" value="XM_006668661.1"/>
</dbReference>
<dbReference type="KEGG" id="cmt:CCM_03510"/>
<accession>G3JB80</accession>
<dbReference type="GO" id="GO:0016301">
    <property type="term" value="F:kinase activity"/>
    <property type="evidence" value="ECO:0007669"/>
    <property type="project" value="UniProtKB-KW"/>
</dbReference>
<evidence type="ECO:0000313" key="2">
    <source>
        <dbReference type="Proteomes" id="UP000001610"/>
    </source>
</evidence>
<proteinExistence type="predicted"/>
<dbReference type="EMBL" id="JH126400">
    <property type="protein sequence ID" value="EGX95238.1"/>
    <property type="molecule type" value="Genomic_DNA"/>
</dbReference>
<protein>
    <submittedName>
        <fullName evidence="1">Protein kinase-like domain</fullName>
    </submittedName>
</protein>
<dbReference type="GeneID" id="18165536"/>
<evidence type="ECO:0000313" key="1">
    <source>
        <dbReference type="EMBL" id="EGX95238.1"/>
    </source>
</evidence>
<keyword evidence="2" id="KW-1185">Reference proteome</keyword>
<dbReference type="eggNOG" id="ENOG502SY0D">
    <property type="taxonomic scope" value="Eukaryota"/>
</dbReference>
<dbReference type="AlphaFoldDB" id="G3JB80"/>
<dbReference type="OMA" id="HATHEGS"/>
<keyword evidence="1" id="KW-0418">Kinase</keyword>
<organism evidence="1 2">
    <name type="scientific">Cordyceps militaris (strain CM01)</name>
    <name type="common">Caterpillar fungus</name>
    <dbReference type="NCBI Taxonomy" id="983644"/>
    <lineage>
        <taxon>Eukaryota</taxon>
        <taxon>Fungi</taxon>
        <taxon>Dikarya</taxon>
        <taxon>Ascomycota</taxon>
        <taxon>Pezizomycotina</taxon>
        <taxon>Sordariomycetes</taxon>
        <taxon>Hypocreomycetidae</taxon>
        <taxon>Hypocreales</taxon>
        <taxon>Cordycipitaceae</taxon>
        <taxon>Cordyceps</taxon>
    </lineage>
</organism>
<dbReference type="OrthoDB" id="4847384at2759"/>
<dbReference type="InterPro" id="IPR011009">
    <property type="entry name" value="Kinase-like_dom_sf"/>
</dbReference>
<dbReference type="HOGENOM" id="CLU_069414_3_1_1"/>
<name>G3JB80_CORMM</name>
<gene>
    <name evidence="1" type="ORF">CCM_03510</name>
</gene>
<keyword evidence="1" id="KW-0808">Transferase</keyword>